<gene>
    <name evidence="2" type="ORF">C7382_1194</name>
</gene>
<dbReference type="AlphaFoldDB" id="A0A2U1F4B8"/>
<keyword evidence="3" id="KW-1185">Reference proteome</keyword>
<accession>A0A2U1F4B8</accession>
<reference evidence="2 3" key="1">
    <citation type="submission" date="2018-04" db="EMBL/GenBank/DDBJ databases">
        <title>Genomic Encyclopedia of Type Strains, Phase IV (KMG-IV): sequencing the most valuable type-strain genomes for metagenomic binning, comparative biology and taxonomic classification.</title>
        <authorList>
            <person name="Goeker M."/>
        </authorList>
    </citation>
    <scope>NUCLEOTIDE SEQUENCE [LARGE SCALE GENOMIC DNA]</scope>
    <source>
        <strain evidence="2 3">DSM 28520</strain>
    </source>
</reference>
<dbReference type="EMBL" id="QEKY01000019">
    <property type="protein sequence ID" value="PVZ07008.1"/>
    <property type="molecule type" value="Genomic_DNA"/>
</dbReference>
<sequence>MDCGPACLAMIAEHYSLRFDRDYLRNICSFGKDGVSLLGISNASEKIGFKAVGGRLNFDTLLTEATLPCIIHWEQNHFVVFYKLKKHNKGRYTFYIADPARGLLTYDKEEFCNHWISTKTFGKELKIVRLIFF</sequence>
<comment type="caution">
    <text evidence="2">The sequence shown here is derived from an EMBL/GenBank/DDBJ whole genome shotgun (WGS) entry which is preliminary data.</text>
</comment>
<dbReference type="GO" id="GO:0016020">
    <property type="term" value="C:membrane"/>
    <property type="evidence" value="ECO:0007669"/>
    <property type="project" value="InterPro"/>
</dbReference>
<name>A0A2U1F4B8_9PORP</name>
<dbReference type="InterPro" id="IPR005074">
    <property type="entry name" value="Peptidase_C39"/>
</dbReference>
<dbReference type="GO" id="GO:0008233">
    <property type="term" value="F:peptidase activity"/>
    <property type="evidence" value="ECO:0007669"/>
    <property type="project" value="InterPro"/>
</dbReference>
<protein>
    <submittedName>
        <fullName evidence="2">Peptidase C39-like protein</fullName>
    </submittedName>
</protein>
<dbReference type="GO" id="GO:0005524">
    <property type="term" value="F:ATP binding"/>
    <property type="evidence" value="ECO:0007669"/>
    <property type="project" value="InterPro"/>
</dbReference>
<dbReference type="PROSITE" id="PS50990">
    <property type="entry name" value="PEPTIDASE_C39"/>
    <property type="match status" value="1"/>
</dbReference>
<dbReference type="Proteomes" id="UP000245462">
    <property type="component" value="Unassembled WGS sequence"/>
</dbReference>
<feature type="domain" description="Peptidase C39" evidence="1">
    <location>
        <begin position="1"/>
        <end position="122"/>
    </location>
</feature>
<dbReference type="GO" id="GO:0006508">
    <property type="term" value="P:proteolysis"/>
    <property type="evidence" value="ECO:0007669"/>
    <property type="project" value="InterPro"/>
</dbReference>
<dbReference type="OrthoDB" id="9760358at2"/>
<proteinExistence type="predicted"/>
<evidence type="ECO:0000313" key="2">
    <source>
        <dbReference type="EMBL" id="PVZ07008.1"/>
    </source>
</evidence>
<evidence type="ECO:0000313" key="3">
    <source>
        <dbReference type="Proteomes" id="UP000245462"/>
    </source>
</evidence>
<dbReference type="Gene3D" id="3.90.70.10">
    <property type="entry name" value="Cysteine proteinases"/>
    <property type="match status" value="1"/>
</dbReference>
<dbReference type="Pfam" id="PF03412">
    <property type="entry name" value="Peptidase_C39"/>
    <property type="match status" value="1"/>
</dbReference>
<evidence type="ECO:0000259" key="1">
    <source>
        <dbReference type="PROSITE" id="PS50990"/>
    </source>
</evidence>
<organism evidence="2 3">
    <name type="scientific">Porphyromonas loveana</name>
    <dbReference type="NCBI Taxonomy" id="1884669"/>
    <lineage>
        <taxon>Bacteria</taxon>
        <taxon>Pseudomonadati</taxon>
        <taxon>Bacteroidota</taxon>
        <taxon>Bacteroidia</taxon>
        <taxon>Bacteroidales</taxon>
        <taxon>Porphyromonadaceae</taxon>
        <taxon>Porphyromonas</taxon>
    </lineage>
</organism>